<gene>
    <name evidence="5" type="ORF">A5642_01195</name>
</gene>
<dbReference type="GO" id="GO:0004077">
    <property type="term" value="F:biotin--[biotin carboxyl-carrier protein] ligase activity"/>
    <property type="evidence" value="ECO:0007669"/>
    <property type="project" value="UniProtKB-EC"/>
</dbReference>
<dbReference type="EMBL" id="LZSF01000090">
    <property type="protein sequence ID" value="OBA89073.1"/>
    <property type="molecule type" value="Genomic_DNA"/>
</dbReference>
<proteinExistence type="predicted"/>
<evidence type="ECO:0000256" key="1">
    <source>
        <dbReference type="ARBA" id="ARBA00022598"/>
    </source>
</evidence>
<dbReference type="InterPro" id="IPR004408">
    <property type="entry name" value="Biotin_CoA_COase_ligase"/>
</dbReference>
<dbReference type="GO" id="GO:0005737">
    <property type="term" value="C:cytoplasm"/>
    <property type="evidence" value="ECO:0007669"/>
    <property type="project" value="TreeGrafter"/>
</dbReference>
<dbReference type="OrthoDB" id="9807064at2"/>
<dbReference type="Gene3D" id="3.30.930.10">
    <property type="entry name" value="Bira Bifunctional Protein, Domain 2"/>
    <property type="match status" value="1"/>
</dbReference>
<comment type="caution">
    <text evidence="5">The sequence shown here is derived from an EMBL/GenBank/DDBJ whole genome shotgun (WGS) entry which is preliminary data.</text>
</comment>
<feature type="domain" description="BPL/LPL catalytic" evidence="4">
    <location>
        <begin position="18"/>
        <end position="198"/>
    </location>
</feature>
<dbReference type="PANTHER" id="PTHR12835:SF5">
    <property type="entry name" value="BIOTIN--PROTEIN LIGASE"/>
    <property type="match status" value="1"/>
</dbReference>
<dbReference type="NCBIfam" id="TIGR00121">
    <property type="entry name" value="birA_ligase"/>
    <property type="match status" value="1"/>
</dbReference>
<dbReference type="EC" id="6.3.4.15" evidence="3"/>
<keyword evidence="2" id="KW-0092">Biotin</keyword>
<evidence type="ECO:0000259" key="4">
    <source>
        <dbReference type="PROSITE" id="PS51733"/>
    </source>
</evidence>
<evidence type="ECO:0000256" key="2">
    <source>
        <dbReference type="ARBA" id="ARBA00023267"/>
    </source>
</evidence>
<dbReference type="Gene3D" id="2.30.30.100">
    <property type="match status" value="1"/>
</dbReference>
<name>A0A1A0MWA7_MYCMU</name>
<organism evidence="5 6">
    <name type="scientific">Mycolicibacterium mucogenicum</name>
    <name type="common">Mycobacterium mucogenicum</name>
    <dbReference type="NCBI Taxonomy" id="56689"/>
    <lineage>
        <taxon>Bacteria</taxon>
        <taxon>Bacillati</taxon>
        <taxon>Actinomycetota</taxon>
        <taxon>Actinomycetes</taxon>
        <taxon>Mycobacteriales</taxon>
        <taxon>Mycobacteriaceae</taxon>
        <taxon>Mycolicibacterium</taxon>
    </lineage>
</organism>
<dbReference type="Pfam" id="PF03099">
    <property type="entry name" value="BPL_LplA_LipB"/>
    <property type="match status" value="1"/>
</dbReference>
<keyword evidence="1 5" id="KW-0436">Ligase</keyword>
<evidence type="ECO:0000313" key="5">
    <source>
        <dbReference type="EMBL" id="OBA89073.1"/>
    </source>
</evidence>
<dbReference type="RefSeq" id="WP_064858283.1">
    <property type="nucleotide sequence ID" value="NZ_LZSF01000090.1"/>
</dbReference>
<sequence length="267" mass="26869">MTAELLPLDAAAIQASVGDGWRVEVVAETGSTNADLAARAQSGENVAGVALFTEDQTAGRGRQGRSWTAVPRSQILMSIGVDTTDVPSETWGLLSLAAGVAVVEAVAEVAGVQAALKWPNDVLVGTGKLAGILAEVAAPAGGSPVIVVGIGLNVSLAAAELPDPVAVSLLSLGVAQPDRQRLAVALLNRLHARIAEWRVGGNVELLAVYRKHSATLGQSVRAELPGGREVVGQATDIDAGGALVIDSADGAVAVSAGDVVHLRPAAG</sequence>
<dbReference type="InterPro" id="IPR003142">
    <property type="entry name" value="BPL_C"/>
</dbReference>
<dbReference type="SUPFAM" id="SSF55681">
    <property type="entry name" value="Class II aaRS and biotin synthetases"/>
    <property type="match status" value="1"/>
</dbReference>
<protein>
    <recommendedName>
        <fullName evidence="3">biotin--[biotin carboxyl-carrier protein] ligase</fullName>
        <ecNumber evidence="3">6.3.4.15</ecNumber>
    </recommendedName>
</protein>
<evidence type="ECO:0000256" key="3">
    <source>
        <dbReference type="ARBA" id="ARBA00024227"/>
    </source>
</evidence>
<dbReference type="Pfam" id="PF02237">
    <property type="entry name" value="BPL_C"/>
    <property type="match status" value="1"/>
</dbReference>
<evidence type="ECO:0000313" key="6">
    <source>
        <dbReference type="Proteomes" id="UP000093962"/>
    </source>
</evidence>
<accession>A0A1A0MWA7</accession>
<dbReference type="PROSITE" id="PS51733">
    <property type="entry name" value="BPL_LPL_CATALYTIC"/>
    <property type="match status" value="1"/>
</dbReference>
<dbReference type="PANTHER" id="PTHR12835">
    <property type="entry name" value="BIOTIN PROTEIN LIGASE"/>
    <property type="match status" value="1"/>
</dbReference>
<reference evidence="5 6" key="1">
    <citation type="submission" date="2016-06" db="EMBL/GenBank/DDBJ databases">
        <authorList>
            <person name="Kjaerup R.B."/>
            <person name="Dalgaard T.S."/>
            <person name="Juul-Madsen H.R."/>
        </authorList>
    </citation>
    <scope>NUCLEOTIDE SEQUENCE [LARGE SCALE GENOMIC DNA]</scope>
    <source>
        <strain evidence="5 6">1199456.5</strain>
    </source>
</reference>
<dbReference type="InterPro" id="IPR045864">
    <property type="entry name" value="aa-tRNA-synth_II/BPL/LPL"/>
</dbReference>
<dbReference type="InterPro" id="IPR004143">
    <property type="entry name" value="BPL_LPL_catalytic"/>
</dbReference>
<dbReference type="AlphaFoldDB" id="A0A1A0MWA7"/>
<dbReference type="Proteomes" id="UP000093962">
    <property type="component" value="Unassembled WGS sequence"/>
</dbReference>
<dbReference type="CDD" id="cd16442">
    <property type="entry name" value="BPL"/>
    <property type="match status" value="1"/>
</dbReference>